<evidence type="ECO:0000259" key="8">
    <source>
        <dbReference type="PROSITE" id="PS52029"/>
    </source>
</evidence>
<keyword evidence="4 7" id="KW-0133">Cell shape</keyword>
<dbReference type="GO" id="GO:0071972">
    <property type="term" value="F:peptidoglycan L,D-transpeptidase activity"/>
    <property type="evidence" value="ECO:0007669"/>
    <property type="project" value="TreeGrafter"/>
</dbReference>
<reference evidence="9 10" key="1">
    <citation type="submission" date="2018-04" db="EMBL/GenBank/DDBJ databases">
        <title>Massilia violaceinigra sp. nov., a novel purple-pigmented bacterium isolated from Tianshan glacier, Xinjiang, China.</title>
        <authorList>
            <person name="Wang H."/>
        </authorList>
    </citation>
    <scope>NUCLEOTIDE SEQUENCE [LARGE SCALE GENOMIC DNA]</scope>
    <source>
        <strain evidence="9 10">B448-2</strain>
    </source>
</reference>
<dbReference type="OrthoDB" id="9787225at2"/>
<comment type="similarity">
    <text evidence="2">Belongs to the YkuD family.</text>
</comment>
<evidence type="ECO:0000256" key="5">
    <source>
        <dbReference type="ARBA" id="ARBA00022984"/>
    </source>
</evidence>
<comment type="caution">
    <text evidence="9">The sequence shown here is derived from an EMBL/GenBank/DDBJ whole genome shotgun (WGS) entry which is preliminary data.</text>
</comment>
<dbReference type="GO" id="GO:0005576">
    <property type="term" value="C:extracellular region"/>
    <property type="evidence" value="ECO:0007669"/>
    <property type="project" value="TreeGrafter"/>
</dbReference>
<proteinExistence type="inferred from homology"/>
<dbReference type="CDD" id="cd16913">
    <property type="entry name" value="YkuD_like"/>
    <property type="match status" value="1"/>
</dbReference>
<keyword evidence="5 7" id="KW-0573">Peptidoglycan synthesis</keyword>
<evidence type="ECO:0000256" key="3">
    <source>
        <dbReference type="ARBA" id="ARBA00022679"/>
    </source>
</evidence>
<keyword evidence="10" id="KW-1185">Reference proteome</keyword>
<gene>
    <name evidence="9" type="ORF">C7C56_019415</name>
</gene>
<dbReference type="PANTHER" id="PTHR30582">
    <property type="entry name" value="L,D-TRANSPEPTIDASE"/>
    <property type="match status" value="1"/>
</dbReference>
<dbReference type="Pfam" id="PF03734">
    <property type="entry name" value="YkuD"/>
    <property type="match status" value="1"/>
</dbReference>
<dbReference type="InterPro" id="IPR036366">
    <property type="entry name" value="PGBDSf"/>
</dbReference>
<keyword evidence="3" id="KW-0808">Transferase</keyword>
<dbReference type="Gene3D" id="2.40.440.10">
    <property type="entry name" value="L,D-transpeptidase catalytic domain-like"/>
    <property type="match status" value="1"/>
</dbReference>
<accession>A0A2U2HGT9</accession>
<dbReference type="UniPathway" id="UPA00219"/>
<dbReference type="InterPro" id="IPR005490">
    <property type="entry name" value="LD_TPept_cat_dom"/>
</dbReference>
<dbReference type="Pfam" id="PF01471">
    <property type="entry name" value="PG_binding_1"/>
    <property type="match status" value="1"/>
</dbReference>
<dbReference type="EMBL" id="PXWF02000268">
    <property type="protein sequence ID" value="PWF44379.1"/>
    <property type="molecule type" value="Genomic_DNA"/>
</dbReference>
<evidence type="ECO:0000313" key="9">
    <source>
        <dbReference type="EMBL" id="PWF44379.1"/>
    </source>
</evidence>
<feature type="active site" description="Nucleophile" evidence="7">
    <location>
        <position position="310"/>
    </location>
</feature>
<evidence type="ECO:0000256" key="4">
    <source>
        <dbReference type="ARBA" id="ARBA00022960"/>
    </source>
</evidence>
<comment type="pathway">
    <text evidence="1 7">Cell wall biogenesis; peptidoglycan biosynthesis.</text>
</comment>
<keyword evidence="6 7" id="KW-0961">Cell wall biogenesis/degradation</keyword>
<dbReference type="PANTHER" id="PTHR30582:SF30">
    <property type="entry name" value="BLR4375 PROTEIN"/>
    <property type="match status" value="1"/>
</dbReference>
<dbReference type="GO" id="GO:0071555">
    <property type="term" value="P:cell wall organization"/>
    <property type="evidence" value="ECO:0007669"/>
    <property type="project" value="UniProtKB-UniRule"/>
</dbReference>
<dbReference type="InterPro" id="IPR002477">
    <property type="entry name" value="Peptidoglycan-bd-like"/>
</dbReference>
<feature type="active site" description="Proton donor/acceptor" evidence="7">
    <location>
        <position position="294"/>
    </location>
</feature>
<evidence type="ECO:0000256" key="1">
    <source>
        <dbReference type="ARBA" id="ARBA00004752"/>
    </source>
</evidence>
<dbReference type="Gene3D" id="1.10.101.10">
    <property type="entry name" value="PGBD-like superfamily/PGBD"/>
    <property type="match status" value="1"/>
</dbReference>
<dbReference type="AlphaFoldDB" id="A0A2U2HGT9"/>
<evidence type="ECO:0000256" key="7">
    <source>
        <dbReference type="PROSITE-ProRule" id="PRU01373"/>
    </source>
</evidence>
<evidence type="ECO:0000256" key="6">
    <source>
        <dbReference type="ARBA" id="ARBA00023316"/>
    </source>
</evidence>
<dbReference type="GO" id="GO:0018104">
    <property type="term" value="P:peptidoglycan-protein cross-linking"/>
    <property type="evidence" value="ECO:0007669"/>
    <property type="project" value="TreeGrafter"/>
</dbReference>
<dbReference type="InterPro" id="IPR038063">
    <property type="entry name" value="Transpep_catalytic_dom"/>
</dbReference>
<sequence length="335" mass="34703">MNRLILLALLSGPVSGPAQDAPRTAPEAWVDEAAPSVAAAAVEAEAEAADAADATLASPVLRAKILLDRANFPAGEIDGRGGAKLALALTAFQNARQLPATGALDAATVAELELDTAPLLVHYTVSAADAAGPYRPVPAGMAAKARRRALGYASAAEALGERFHASPSLLRALNPGRRLDRAGAAIVVPNVAPAAVLPAAARIVVDRSDGTLTLQDEHGATFAQFPVTMGGPRDPLPLGTWSVTAIAHDPSYRYNPRLFWDAGPNDRPATLPPGPNNPVGVVWIALSKRHLGIHGTAQPGKIGRTKSHGCIRLSNWDARRVAQAAAVGLPVVFQK</sequence>
<dbReference type="InterPro" id="IPR050979">
    <property type="entry name" value="LD-transpeptidase"/>
</dbReference>
<dbReference type="SUPFAM" id="SSF141523">
    <property type="entry name" value="L,D-transpeptidase catalytic domain-like"/>
    <property type="match status" value="1"/>
</dbReference>
<feature type="domain" description="L,D-TPase catalytic" evidence="8">
    <location>
        <begin position="201"/>
        <end position="334"/>
    </location>
</feature>
<evidence type="ECO:0000313" key="10">
    <source>
        <dbReference type="Proteomes" id="UP000241421"/>
    </source>
</evidence>
<dbReference type="PROSITE" id="PS52029">
    <property type="entry name" value="LD_TPASE"/>
    <property type="match status" value="1"/>
</dbReference>
<dbReference type="Proteomes" id="UP000241421">
    <property type="component" value="Unassembled WGS sequence"/>
</dbReference>
<protein>
    <submittedName>
        <fullName evidence="9">Murein L,D-transpeptidase</fullName>
    </submittedName>
</protein>
<dbReference type="GO" id="GO:0016740">
    <property type="term" value="F:transferase activity"/>
    <property type="evidence" value="ECO:0007669"/>
    <property type="project" value="UniProtKB-KW"/>
</dbReference>
<dbReference type="GO" id="GO:0008360">
    <property type="term" value="P:regulation of cell shape"/>
    <property type="evidence" value="ECO:0007669"/>
    <property type="project" value="UniProtKB-UniRule"/>
</dbReference>
<evidence type="ECO:0000256" key="2">
    <source>
        <dbReference type="ARBA" id="ARBA00005992"/>
    </source>
</evidence>
<organism evidence="9 10">
    <name type="scientific">Massilia glaciei</name>
    <dbReference type="NCBI Taxonomy" id="1524097"/>
    <lineage>
        <taxon>Bacteria</taxon>
        <taxon>Pseudomonadati</taxon>
        <taxon>Pseudomonadota</taxon>
        <taxon>Betaproteobacteria</taxon>
        <taxon>Burkholderiales</taxon>
        <taxon>Oxalobacteraceae</taxon>
        <taxon>Telluria group</taxon>
        <taxon>Massilia</taxon>
    </lineage>
</organism>
<dbReference type="InterPro" id="IPR036365">
    <property type="entry name" value="PGBD-like_sf"/>
</dbReference>
<name>A0A2U2HGT9_9BURK</name>
<dbReference type="SUPFAM" id="SSF47090">
    <property type="entry name" value="PGBD-like"/>
    <property type="match status" value="1"/>
</dbReference>